<dbReference type="InterPro" id="IPR036010">
    <property type="entry name" value="2Fe-2S_ferredoxin-like_sf"/>
</dbReference>
<dbReference type="Gene3D" id="1.10.150.120">
    <property type="entry name" value="[2Fe-2S]-binding domain"/>
    <property type="match status" value="1"/>
</dbReference>
<feature type="domain" description="2Fe-2S ferredoxin-type" evidence="6">
    <location>
        <begin position="5"/>
        <end position="58"/>
    </location>
</feature>
<dbReference type="InterPro" id="IPR006058">
    <property type="entry name" value="2Fe2S_fd_BS"/>
</dbReference>
<dbReference type="SUPFAM" id="SSF54292">
    <property type="entry name" value="2Fe-2S ferredoxin-like"/>
    <property type="match status" value="1"/>
</dbReference>
<evidence type="ECO:0000256" key="1">
    <source>
        <dbReference type="ARBA" id="ARBA00022714"/>
    </source>
</evidence>
<evidence type="ECO:0000313" key="8">
    <source>
        <dbReference type="EMBL" id="KPM68668.1"/>
    </source>
</evidence>
<evidence type="ECO:0000256" key="4">
    <source>
        <dbReference type="ARBA" id="ARBA00023004"/>
    </source>
</evidence>
<dbReference type="Proteomes" id="UP000050437">
    <property type="component" value="Unassembled WGS sequence"/>
</dbReference>
<keyword evidence="4" id="KW-0408">Iron</keyword>
<keyword evidence="5" id="KW-0411">Iron-sulfur</keyword>
<dbReference type="Proteomes" id="UP000278162">
    <property type="component" value="Unassembled WGS sequence"/>
</dbReference>
<organism evidence="8 10">
    <name type="scientific">Pseudomonas putida</name>
    <name type="common">Arthrobacter siderocapsulatus</name>
    <dbReference type="NCBI Taxonomy" id="303"/>
    <lineage>
        <taxon>Bacteria</taxon>
        <taxon>Pseudomonadati</taxon>
        <taxon>Pseudomonadota</taxon>
        <taxon>Gammaproteobacteria</taxon>
        <taxon>Pseudomonadales</taxon>
        <taxon>Pseudomonadaceae</taxon>
        <taxon>Pseudomonas</taxon>
    </lineage>
</organism>
<dbReference type="InterPro" id="IPR051452">
    <property type="entry name" value="Diverse_Oxidoreductases"/>
</dbReference>
<dbReference type="SUPFAM" id="SSF47741">
    <property type="entry name" value="CO dehydrogenase ISP C-domain like"/>
    <property type="match status" value="1"/>
</dbReference>
<evidence type="ECO:0000313" key="9">
    <source>
        <dbReference type="EMBL" id="RNF91568.1"/>
    </source>
</evidence>
<name>A0A0N8HH35_PSEPU</name>
<dbReference type="Pfam" id="PF01799">
    <property type="entry name" value="Fer2_2"/>
    <property type="match status" value="1"/>
</dbReference>
<sequence length="161" mass="18053">MIEFYLNGKKVQSQFSDDTPLLWVIRDEFKLKGTKFGCGIAMCGACTLHVGESAVRSCVYPLAMVRNQYVTTIEGLGDHPLQRAWVAQQTPQCGYCQSGQIMQAATLLKQIPHPTEDDILNHMSSNLCRCMTYRRIKEAIKHAGSIPTRSQASVDMRVENK</sequence>
<keyword evidence="2" id="KW-0479">Metal-binding</keyword>
<dbReference type="InterPro" id="IPR012675">
    <property type="entry name" value="Beta-grasp_dom_sf"/>
</dbReference>
<evidence type="ECO:0000313" key="10">
    <source>
        <dbReference type="Proteomes" id="UP000050437"/>
    </source>
</evidence>
<dbReference type="EMBL" id="LKKS01000011">
    <property type="protein sequence ID" value="KPM68668.1"/>
    <property type="molecule type" value="Genomic_DNA"/>
</dbReference>
<evidence type="ECO:0000256" key="3">
    <source>
        <dbReference type="ARBA" id="ARBA00023002"/>
    </source>
</evidence>
<evidence type="ECO:0000256" key="2">
    <source>
        <dbReference type="ARBA" id="ARBA00022723"/>
    </source>
</evidence>
<dbReference type="PROSITE" id="PS00197">
    <property type="entry name" value="2FE2S_FER_1"/>
    <property type="match status" value="1"/>
</dbReference>
<dbReference type="InterPro" id="IPR002888">
    <property type="entry name" value="2Fe-2S-bd"/>
</dbReference>
<comment type="caution">
    <text evidence="8">The sequence shown here is derived from an EMBL/GenBank/DDBJ whole genome shotgun (WGS) entry which is preliminary data.</text>
</comment>
<reference evidence="9 11" key="2">
    <citation type="submission" date="2018-10" db="EMBL/GenBank/DDBJ databases">
        <title>An outbreak of IMP-63 producing strain in France.</title>
        <authorList>
            <person name="Bour M."/>
            <person name="Liapis E."/>
            <person name="Plesiat P."/>
        </authorList>
    </citation>
    <scope>NUCLEOTIDE SEQUENCE [LARGE SCALE GENOMIC DNA]</scope>
    <source>
        <strain evidence="9 11">12917</strain>
    </source>
</reference>
<dbReference type="PANTHER" id="PTHR44379:SF2">
    <property type="entry name" value="BLR6218 PROTEIN"/>
    <property type="match status" value="1"/>
</dbReference>
<dbReference type="PANTHER" id="PTHR44379">
    <property type="entry name" value="OXIDOREDUCTASE WITH IRON-SULFUR SUBUNIT"/>
    <property type="match status" value="1"/>
</dbReference>
<keyword evidence="1" id="KW-0001">2Fe-2S</keyword>
<evidence type="ECO:0000259" key="6">
    <source>
        <dbReference type="Pfam" id="PF00111"/>
    </source>
</evidence>
<evidence type="ECO:0000313" key="11">
    <source>
        <dbReference type="Proteomes" id="UP000278162"/>
    </source>
</evidence>
<dbReference type="EMBL" id="RJAI01000018">
    <property type="protein sequence ID" value="RNF91568.1"/>
    <property type="molecule type" value="Genomic_DNA"/>
</dbReference>
<dbReference type="InterPro" id="IPR036884">
    <property type="entry name" value="2Fe-2S-bd_dom_sf"/>
</dbReference>
<evidence type="ECO:0000259" key="7">
    <source>
        <dbReference type="Pfam" id="PF01799"/>
    </source>
</evidence>
<dbReference type="Gene3D" id="3.10.20.30">
    <property type="match status" value="1"/>
</dbReference>
<dbReference type="GO" id="GO:0051537">
    <property type="term" value="F:2 iron, 2 sulfur cluster binding"/>
    <property type="evidence" value="ECO:0007669"/>
    <property type="project" value="UniProtKB-KW"/>
</dbReference>
<reference evidence="8 10" key="1">
    <citation type="submission" date="2015-10" db="EMBL/GenBank/DDBJ databases">
        <title>Pseudomonas putida clinical strains.</title>
        <authorList>
            <person name="Molina L."/>
            <person name="Udaondo Z."/>
        </authorList>
    </citation>
    <scope>NUCLEOTIDE SEQUENCE [LARGE SCALE GENOMIC DNA]</scope>
    <source>
        <strain evidence="8 10">HB13667</strain>
    </source>
</reference>
<accession>A0A0N8HH35</accession>
<dbReference type="InterPro" id="IPR001041">
    <property type="entry name" value="2Fe-2S_ferredoxin-type"/>
</dbReference>
<evidence type="ECO:0000256" key="5">
    <source>
        <dbReference type="ARBA" id="ARBA00023014"/>
    </source>
</evidence>
<proteinExistence type="predicted"/>
<dbReference type="RefSeq" id="WP_054571935.1">
    <property type="nucleotide sequence ID" value="NZ_LKKS01000011.1"/>
</dbReference>
<gene>
    <name evidence="9" type="ORF">EFK07_08965</name>
    <name evidence="8" type="ORF">HB13667_01085</name>
</gene>
<protein>
    <submittedName>
        <fullName evidence="8">(2Fe-2S)-binding protein</fullName>
    </submittedName>
</protein>
<feature type="domain" description="[2Fe-2S]-binding" evidence="7">
    <location>
        <begin position="72"/>
        <end position="141"/>
    </location>
</feature>
<dbReference type="GO" id="GO:0046872">
    <property type="term" value="F:metal ion binding"/>
    <property type="evidence" value="ECO:0007669"/>
    <property type="project" value="UniProtKB-KW"/>
</dbReference>
<keyword evidence="3" id="KW-0560">Oxidoreductase</keyword>
<dbReference type="GO" id="GO:0016491">
    <property type="term" value="F:oxidoreductase activity"/>
    <property type="evidence" value="ECO:0007669"/>
    <property type="project" value="UniProtKB-KW"/>
</dbReference>
<dbReference type="AlphaFoldDB" id="A0A0N8HH35"/>
<dbReference type="Pfam" id="PF00111">
    <property type="entry name" value="Fer2"/>
    <property type="match status" value="1"/>
</dbReference>